<gene>
    <name evidence="2" type="ORF">ACFPN2_12950</name>
</gene>
<evidence type="ECO:0000313" key="2">
    <source>
        <dbReference type="EMBL" id="MFC4309991.1"/>
    </source>
</evidence>
<dbReference type="Proteomes" id="UP001595904">
    <property type="component" value="Unassembled WGS sequence"/>
</dbReference>
<dbReference type="RefSeq" id="WP_380597117.1">
    <property type="nucleotide sequence ID" value="NZ_JBHSDU010000003.1"/>
</dbReference>
<accession>A0ABV8SQU7</accession>
<reference evidence="3" key="1">
    <citation type="journal article" date="2019" name="Int. J. Syst. Evol. Microbiol.">
        <title>The Global Catalogue of Microorganisms (GCM) 10K type strain sequencing project: providing services to taxonomists for standard genome sequencing and annotation.</title>
        <authorList>
            <consortium name="The Broad Institute Genomics Platform"/>
            <consortium name="The Broad Institute Genome Sequencing Center for Infectious Disease"/>
            <person name="Wu L."/>
            <person name="Ma J."/>
        </authorList>
    </citation>
    <scope>NUCLEOTIDE SEQUENCE [LARGE SCALE GENOMIC DNA]</scope>
    <source>
        <strain evidence="3">CGMCC 1.10759</strain>
    </source>
</reference>
<protein>
    <submittedName>
        <fullName evidence="2">Uncharacterized protein</fullName>
    </submittedName>
</protein>
<dbReference type="EMBL" id="JBHSDU010000003">
    <property type="protein sequence ID" value="MFC4309991.1"/>
    <property type="molecule type" value="Genomic_DNA"/>
</dbReference>
<keyword evidence="1" id="KW-1133">Transmembrane helix</keyword>
<feature type="transmembrane region" description="Helical" evidence="1">
    <location>
        <begin position="20"/>
        <end position="46"/>
    </location>
</feature>
<name>A0ABV8SQU7_9GAMM</name>
<comment type="caution">
    <text evidence="2">The sequence shown here is derived from an EMBL/GenBank/DDBJ whole genome shotgun (WGS) entry which is preliminary data.</text>
</comment>
<proteinExistence type="predicted"/>
<organism evidence="2 3">
    <name type="scientific">Steroidobacter flavus</name>
    <dbReference type="NCBI Taxonomy" id="1842136"/>
    <lineage>
        <taxon>Bacteria</taxon>
        <taxon>Pseudomonadati</taxon>
        <taxon>Pseudomonadota</taxon>
        <taxon>Gammaproteobacteria</taxon>
        <taxon>Steroidobacterales</taxon>
        <taxon>Steroidobacteraceae</taxon>
        <taxon>Steroidobacter</taxon>
    </lineage>
</organism>
<evidence type="ECO:0000313" key="3">
    <source>
        <dbReference type="Proteomes" id="UP001595904"/>
    </source>
</evidence>
<keyword evidence="1" id="KW-0812">Transmembrane</keyword>
<keyword evidence="1" id="KW-0472">Membrane</keyword>
<evidence type="ECO:0000256" key="1">
    <source>
        <dbReference type="SAM" id="Phobius"/>
    </source>
</evidence>
<keyword evidence="3" id="KW-1185">Reference proteome</keyword>
<sequence length="51" mass="5856">MDRQEVVVVDVRIPFWSLVWLMVKVALAAIPAFIILYVLGFLLLGLPNFLR</sequence>